<name>A0AAV4FV22_9GAST</name>
<comment type="caution">
    <text evidence="1">The sequence shown here is derived from an EMBL/GenBank/DDBJ whole genome shotgun (WGS) entry which is preliminary data.</text>
</comment>
<evidence type="ECO:0008006" key="3">
    <source>
        <dbReference type="Google" id="ProtNLM"/>
    </source>
</evidence>
<gene>
    <name evidence="1" type="ORF">ElyMa_002216100</name>
</gene>
<reference evidence="1 2" key="1">
    <citation type="journal article" date="2021" name="Elife">
        <title>Chloroplast acquisition without the gene transfer in kleptoplastic sea slugs, Plakobranchus ocellatus.</title>
        <authorList>
            <person name="Maeda T."/>
            <person name="Takahashi S."/>
            <person name="Yoshida T."/>
            <person name="Shimamura S."/>
            <person name="Takaki Y."/>
            <person name="Nagai Y."/>
            <person name="Toyoda A."/>
            <person name="Suzuki Y."/>
            <person name="Arimoto A."/>
            <person name="Ishii H."/>
            <person name="Satoh N."/>
            <person name="Nishiyama T."/>
            <person name="Hasebe M."/>
            <person name="Maruyama T."/>
            <person name="Minagawa J."/>
            <person name="Obokata J."/>
            <person name="Shigenobu S."/>
        </authorList>
    </citation>
    <scope>NUCLEOTIDE SEQUENCE [LARGE SCALE GENOMIC DNA]</scope>
</reference>
<protein>
    <recommendedName>
        <fullName evidence="3">GPI ethanolamine phosphate transferase 1</fullName>
    </recommendedName>
</protein>
<accession>A0AAV4FV22</accession>
<dbReference type="Proteomes" id="UP000762676">
    <property type="component" value="Unassembled WGS sequence"/>
</dbReference>
<dbReference type="AlphaFoldDB" id="A0AAV4FV22"/>
<keyword evidence="2" id="KW-1185">Reference proteome</keyword>
<dbReference type="EMBL" id="BMAT01004592">
    <property type="protein sequence ID" value="GFR76570.1"/>
    <property type="molecule type" value="Genomic_DNA"/>
</dbReference>
<sequence>MPRHFPPLPTGSFLDSYRSMGQDRPLMFINSLILVTALDIYHSFGHLSPLRTFINASDIYHPFGQDRLPLFTTASDVAMPRHLPSLRTGAYLDTYHGFGQDHASTFRTASTLTTASDTYLFLTAPDICHRFGSFLDSYRSIGQDRPLIFTTALDTCHRFGHLSPLRTYINASDIHHRFGQDRLSIFTTASDMTMPRHLPSLRTGAYLDTYHGFGQDSASTFRTASTLTTA</sequence>
<evidence type="ECO:0000313" key="2">
    <source>
        <dbReference type="Proteomes" id="UP000762676"/>
    </source>
</evidence>
<evidence type="ECO:0000313" key="1">
    <source>
        <dbReference type="EMBL" id="GFR76570.1"/>
    </source>
</evidence>
<organism evidence="1 2">
    <name type="scientific">Elysia marginata</name>
    <dbReference type="NCBI Taxonomy" id="1093978"/>
    <lineage>
        <taxon>Eukaryota</taxon>
        <taxon>Metazoa</taxon>
        <taxon>Spiralia</taxon>
        <taxon>Lophotrochozoa</taxon>
        <taxon>Mollusca</taxon>
        <taxon>Gastropoda</taxon>
        <taxon>Heterobranchia</taxon>
        <taxon>Euthyneura</taxon>
        <taxon>Panpulmonata</taxon>
        <taxon>Sacoglossa</taxon>
        <taxon>Placobranchoidea</taxon>
        <taxon>Plakobranchidae</taxon>
        <taxon>Elysia</taxon>
    </lineage>
</organism>
<proteinExistence type="predicted"/>